<evidence type="ECO:0000313" key="2">
    <source>
        <dbReference type="Proteomes" id="UP000299102"/>
    </source>
</evidence>
<organism evidence="1 2">
    <name type="scientific">Eumeta variegata</name>
    <name type="common">Bagworm moth</name>
    <name type="synonym">Eumeta japonica</name>
    <dbReference type="NCBI Taxonomy" id="151549"/>
    <lineage>
        <taxon>Eukaryota</taxon>
        <taxon>Metazoa</taxon>
        <taxon>Ecdysozoa</taxon>
        <taxon>Arthropoda</taxon>
        <taxon>Hexapoda</taxon>
        <taxon>Insecta</taxon>
        <taxon>Pterygota</taxon>
        <taxon>Neoptera</taxon>
        <taxon>Endopterygota</taxon>
        <taxon>Lepidoptera</taxon>
        <taxon>Glossata</taxon>
        <taxon>Ditrysia</taxon>
        <taxon>Tineoidea</taxon>
        <taxon>Psychidae</taxon>
        <taxon>Oiketicinae</taxon>
        <taxon>Eumeta</taxon>
    </lineage>
</organism>
<keyword evidence="2" id="KW-1185">Reference proteome</keyword>
<dbReference type="EMBL" id="BGZK01000776">
    <property type="protein sequence ID" value="GBP59991.1"/>
    <property type="molecule type" value="Genomic_DNA"/>
</dbReference>
<evidence type="ECO:0000313" key="1">
    <source>
        <dbReference type="EMBL" id="GBP59991.1"/>
    </source>
</evidence>
<comment type="caution">
    <text evidence="1">The sequence shown here is derived from an EMBL/GenBank/DDBJ whole genome shotgun (WGS) entry which is preliminary data.</text>
</comment>
<dbReference type="AlphaFoldDB" id="A0A4C1X871"/>
<reference evidence="1 2" key="1">
    <citation type="journal article" date="2019" name="Commun. Biol.">
        <title>The bagworm genome reveals a unique fibroin gene that provides high tensile strength.</title>
        <authorList>
            <person name="Kono N."/>
            <person name="Nakamura H."/>
            <person name="Ohtoshi R."/>
            <person name="Tomita M."/>
            <person name="Numata K."/>
            <person name="Arakawa K."/>
        </authorList>
    </citation>
    <scope>NUCLEOTIDE SEQUENCE [LARGE SCALE GENOMIC DNA]</scope>
</reference>
<protein>
    <submittedName>
        <fullName evidence="1">Uncharacterized protein</fullName>
    </submittedName>
</protein>
<dbReference type="Proteomes" id="UP000299102">
    <property type="component" value="Unassembled WGS sequence"/>
</dbReference>
<name>A0A4C1X871_EUMVA</name>
<accession>A0A4C1X871</accession>
<gene>
    <name evidence="1" type="ORF">EVAR_41273_1</name>
</gene>
<proteinExistence type="predicted"/>
<sequence>MARTRCAARRRRQLARDMGGLFCYFLERLVMRSAVQHTKLCRSELAANDYCADCIVETHPPIRLTTCTFYSQVQKGYMYFSAGMPPIKGRRPHSCPTDVEGERHDIRLLHGAEA</sequence>